<dbReference type="SUPFAM" id="SSF55271">
    <property type="entry name" value="DNA repair protein MutS, domain I"/>
    <property type="match status" value="1"/>
</dbReference>
<keyword evidence="2 6" id="KW-0547">Nucleotide-binding</keyword>
<name>A0ABM0MRG2_SACKO</name>
<evidence type="ECO:0000256" key="2">
    <source>
        <dbReference type="ARBA" id="ARBA00022741"/>
    </source>
</evidence>
<feature type="compositionally biased region" description="Acidic residues" evidence="8">
    <location>
        <begin position="147"/>
        <end position="158"/>
    </location>
</feature>
<keyword evidence="3 6" id="KW-0227">DNA damage</keyword>
<dbReference type="Gene3D" id="1.10.1420.10">
    <property type="match status" value="2"/>
</dbReference>
<dbReference type="InterPro" id="IPR036187">
    <property type="entry name" value="DNA_mismatch_repair_MutS_sf"/>
</dbReference>
<dbReference type="SMART" id="SM00533">
    <property type="entry name" value="MUTSd"/>
    <property type="match status" value="1"/>
</dbReference>
<dbReference type="PANTHER" id="PTHR11361:SF148">
    <property type="entry name" value="DNA MISMATCH REPAIR PROTEIN MSH6"/>
    <property type="match status" value="1"/>
</dbReference>
<feature type="compositionally biased region" description="Basic and acidic residues" evidence="8">
    <location>
        <begin position="256"/>
        <end position="276"/>
    </location>
</feature>
<dbReference type="InterPro" id="IPR007695">
    <property type="entry name" value="DNA_mismatch_repair_MutS-lik_N"/>
</dbReference>
<feature type="compositionally biased region" description="Polar residues" evidence="8">
    <location>
        <begin position="33"/>
        <end position="48"/>
    </location>
</feature>
<comment type="function">
    <text evidence="6 7">Component of the post-replicative DNA mismatch repair system (MMR).</text>
</comment>
<evidence type="ECO:0000313" key="10">
    <source>
        <dbReference type="Proteomes" id="UP000694865"/>
    </source>
</evidence>
<feature type="domain" description="PWWP" evidence="9">
    <location>
        <begin position="56"/>
        <end position="103"/>
    </location>
</feature>
<gene>
    <name evidence="11" type="primary">LOC102805174</name>
</gene>
<dbReference type="InterPro" id="IPR007860">
    <property type="entry name" value="DNA_mmatch_repair_MutS_con_dom"/>
</dbReference>
<dbReference type="InterPro" id="IPR016151">
    <property type="entry name" value="DNA_mismatch_repair_MutS_N"/>
</dbReference>
<dbReference type="Proteomes" id="UP000694865">
    <property type="component" value="Unplaced"/>
</dbReference>
<dbReference type="InterPro" id="IPR007861">
    <property type="entry name" value="DNA_mismatch_repair_MutS_clamp"/>
</dbReference>
<protein>
    <recommendedName>
        <fullName evidence="6">DNA mismatch repair protein</fullName>
    </recommendedName>
</protein>
<dbReference type="Pfam" id="PF05192">
    <property type="entry name" value="MutS_III"/>
    <property type="match status" value="1"/>
</dbReference>
<feature type="compositionally biased region" description="Polar residues" evidence="8">
    <location>
        <begin position="1"/>
        <end position="25"/>
    </location>
</feature>
<dbReference type="Gene3D" id="2.30.30.140">
    <property type="match status" value="1"/>
</dbReference>
<reference evidence="11" key="1">
    <citation type="submission" date="2025-08" db="UniProtKB">
        <authorList>
            <consortium name="RefSeq"/>
        </authorList>
    </citation>
    <scope>IDENTIFICATION</scope>
    <source>
        <tissue evidence="11">Testes</tissue>
    </source>
</reference>
<keyword evidence="6 7" id="KW-0234">DNA repair</keyword>
<dbReference type="GeneID" id="102805174"/>
<organism evidence="10 11">
    <name type="scientific">Saccoglossus kowalevskii</name>
    <name type="common">Acorn worm</name>
    <dbReference type="NCBI Taxonomy" id="10224"/>
    <lineage>
        <taxon>Eukaryota</taxon>
        <taxon>Metazoa</taxon>
        <taxon>Hemichordata</taxon>
        <taxon>Enteropneusta</taxon>
        <taxon>Harrimaniidae</taxon>
        <taxon>Saccoglossus</taxon>
    </lineage>
</organism>
<dbReference type="SUPFAM" id="SSF53150">
    <property type="entry name" value="DNA repair protein MutS, domain II"/>
    <property type="match status" value="1"/>
</dbReference>
<evidence type="ECO:0000256" key="1">
    <source>
        <dbReference type="ARBA" id="ARBA00006271"/>
    </source>
</evidence>
<evidence type="ECO:0000313" key="11">
    <source>
        <dbReference type="RefSeq" id="XP_006822603.1"/>
    </source>
</evidence>
<evidence type="ECO:0000256" key="8">
    <source>
        <dbReference type="SAM" id="MobiDB-lite"/>
    </source>
</evidence>
<dbReference type="Gene3D" id="3.30.420.110">
    <property type="entry name" value="MutS, connector domain"/>
    <property type="match status" value="1"/>
</dbReference>
<accession>A0ABM0MRG2</accession>
<dbReference type="PANTHER" id="PTHR11361">
    <property type="entry name" value="DNA MISMATCH REPAIR PROTEIN MUTS FAMILY MEMBER"/>
    <property type="match status" value="1"/>
</dbReference>
<feature type="compositionally biased region" description="Polar residues" evidence="8">
    <location>
        <begin position="217"/>
        <end position="236"/>
    </location>
</feature>
<dbReference type="PIRSF" id="PIRSF037677">
    <property type="entry name" value="DNA_mis_repair_Msh6"/>
    <property type="match status" value="1"/>
</dbReference>
<dbReference type="InterPro" id="IPR000313">
    <property type="entry name" value="PWWP_dom"/>
</dbReference>
<dbReference type="InterPro" id="IPR036678">
    <property type="entry name" value="MutS_con_dom_sf"/>
</dbReference>
<keyword evidence="5 6" id="KW-0238">DNA-binding</keyword>
<dbReference type="Pfam" id="PF00488">
    <property type="entry name" value="MutS_V"/>
    <property type="match status" value="1"/>
</dbReference>
<comment type="similarity">
    <text evidence="1 6 7">Belongs to the DNA mismatch repair MutS family.</text>
</comment>
<feature type="compositionally biased region" description="Basic residues" evidence="8">
    <location>
        <begin position="124"/>
        <end position="143"/>
    </location>
</feature>
<dbReference type="SMART" id="SM00534">
    <property type="entry name" value="MUTSac"/>
    <property type="match status" value="1"/>
</dbReference>
<dbReference type="PROSITE" id="PS50812">
    <property type="entry name" value="PWWP"/>
    <property type="match status" value="1"/>
</dbReference>
<dbReference type="SMART" id="SM00293">
    <property type="entry name" value="PWWP"/>
    <property type="match status" value="1"/>
</dbReference>
<dbReference type="SUPFAM" id="SSF48334">
    <property type="entry name" value="DNA repair protein MutS, domain III"/>
    <property type="match status" value="1"/>
</dbReference>
<keyword evidence="4 6" id="KW-0067">ATP-binding</keyword>
<evidence type="ECO:0000256" key="4">
    <source>
        <dbReference type="ARBA" id="ARBA00022840"/>
    </source>
</evidence>
<dbReference type="Pfam" id="PF00855">
    <property type="entry name" value="PWWP"/>
    <property type="match status" value="1"/>
</dbReference>
<evidence type="ECO:0000256" key="5">
    <source>
        <dbReference type="ARBA" id="ARBA00023125"/>
    </source>
</evidence>
<feature type="region of interest" description="Disordered" evidence="8">
    <location>
        <begin position="248"/>
        <end position="287"/>
    </location>
</feature>
<dbReference type="Pfam" id="PF05190">
    <property type="entry name" value="MutS_IV"/>
    <property type="match status" value="1"/>
</dbReference>
<proteinExistence type="inferred from homology"/>
<dbReference type="CDD" id="cd05837">
    <property type="entry name" value="PWWP_MSH6"/>
    <property type="match status" value="1"/>
</dbReference>
<dbReference type="RefSeq" id="XP_006822603.1">
    <property type="nucleotide sequence ID" value="XM_006822540.1"/>
</dbReference>
<keyword evidence="10" id="KW-1185">Reference proteome</keyword>
<dbReference type="Gene3D" id="3.40.50.300">
    <property type="entry name" value="P-loop containing nucleotide triphosphate hydrolases"/>
    <property type="match status" value="2"/>
</dbReference>
<dbReference type="InterPro" id="IPR045076">
    <property type="entry name" value="MutS"/>
</dbReference>
<sequence length="1151" mass="130800">MSKMNTLFSYFTKSPPASKTETSPTLGDLPNGKSKNSSPGEAANQTRGQPACKHKIGDIVWTKLDGYPWWPGLVCSHPTQNVFFKGGKIHVQFVDETKSRAWIKEKNDKENIHDIDDDDIGTRSSRKRPRKAALKVQKTKRRRIIEADSDEDNDDSEDEFKPESDVDSESDVSSGVDEDKISELDTESEPETPEKSLKRKRGSTRTPSAKPRKAEFSTPNSKSNTEQIFKTPTTVAASTKARLSMFTAPESPAPVSEDRQSFPHHSYEWLKEENRKDKKKRSMSDDNYDPSTIYVPESFLQSCTPASRQWWEVKSNNFNSVLFFKMGKFYELYHMDAEISVKELGLIFMKGQVAHCGFPEIAFGRYADTLIQRGYRVARIEQTETPDMMQERCRKLIKPTKFDKVVRRELCRISSKGTKTYSFIDGDTCNAESSYLLSVTEKPCDGLNGGESLYGVCFVDTSIGKFHIGQFQDDRHCSRLRTLIAHYTPVHVLYEKGKLLAKTQQILSQNLISALKDALHPGSEFWDSGKTLKFLAEKKYFEKENKKEDVEEEDDDVNGKDYWPVGIRQMLSEMQVKVLKRYLKKCFLEEELLSMRNFEVYKPLDDVKAVFDSKKSAIAFTTGRNRMVLDGVTLANLDVLENQTTGTTEGTLLERLDHCCTPFGKRLFKEWLCAPLCNPVSINDSKRKIEDFLAALNGFKTACKIIKLFKGRTDEFKSKLLKKTTTTAKRDSNDCGQFPDIQEELSFFDNAFDHGKAKSVGAIIPHAGVDPDYDCALEDINCTQKKLNHYLERQQQRLNCRTIVYFGTAKNRYQLEIPESVCKRVPDEFEVTSQKKGYKRYTTDDIKALFNELVDAEGRRDTALTDTMRRVFAIFDEHYKLWDRTVQCLSVLDVLLSLAQYSQCSENDMCRPQIISPTQDMQPYISIVNGSHPCISKIFTGGDFIPNDTYIGCKDTDDDENIAGQCVLVTGPNMGGKSTLMRQVGLLVIMAQLGCHVPAESCKLTPVDRVFTRLGASDRIMSGESTFYVELSETSSILQHASKHSLVLMDELGMFYCENAACMVENENEEDPSQETITFLYKFVKGSCPKSYGLELLYGFQSNLVIKKGQNKAREFEDATDRLKIFRKLANIKKLSDLQSSLQKLQEQLKI</sequence>
<dbReference type="InterPro" id="IPR000432">
    <property type="entry name" value="DNA_mismatch_repair_MutS_C"/>
</dbReference>
<dbReference type="Gene3D" id="3.40.1170.10">
    <property type="entry name" value="DNA repair protein MutS, domain I"/>
    <property type="match status" value="1"/>
</dbReference>
<dbReference type="SUPFAM" id="SSF63748">
    <property type="entry name" value="Tudor/PWWP/MBT"/>
    <property type="match status" value="1"/>
</dbReference>
<evidence type="ECO:0000256" key="7">
    <source>
        <dbReference type="RuleBase" id="RU003756"/>
    </source>
</evidence>
<feature type="region of interest" description="Disordered" evidence="8">
    <location>
        <begin position="1"/>
        <end position="52"/>
    </location>
</feature>
<evidence type="ECO:0000259" key="9">
    <source>
        <dbReference type="PROSITE" id="PS50812"/>
    </source>
</evidence>
<dbReference type="Pfam" id="PF05188">
    <property type="entry name" value="MutS_II"/>
    <property type="match status" value="1"/>
</dbReference>
<dbReference type="InterPro" id="IPR007696">
    <property type="entry name" value="DNA_mismatch_repair_MutS_core"/>
</dbReference>
<feature type="region of interest" description="Disordered" evidence="8">
    <location>
        <begin position="112"/>
        <end position="236"/>
    </location>
</feature>
<evidence type="ECO:0000256" key="6">
    <source>
        <dbReference type="PIRNR" id="PIRNR037677"/>
    </source>
</evidence>
<dbReference type="SUPFAM" id="SSF52540">
    <property type="entry name" value="P-loop containing nucleoside triphosphate hydrolases"/>
    <property type="match status" value="1"/>
</dbReference>
<dbReference type="InterPro" id="IPR027417">
    <property type="entry name" value="P-loop_NTPase"/>
</dbReference>
<dbReference type="Pfam" id="PF01624">
    <property type="entry name" value="MutS_I"/>
    <property type="match status" value="1"/>
</dbReference>
<dbReference type="InterPro" id="IPR017261">
    <property type="entry name" value="DNA_mismatch_repair_MutS/MSH"/>
</dbReference>
<evidence type="ECO:0000256" key="3">
    <source>
        <dbReference type="ARBA" id="ARBA00022763"/>
    </source>
</evidence>